<name>A0ABS0D6X5_9NOCA</name>
<dbReference type="RefSeq" id="WP_195001019.1">
    <property type="nucleotide sequence ID" value="NZ_JADLQN010000001.1"/>
</dbReference>
<evidence type="ECO:0000313" key="1">
    <source>
        <dbReference type="EMBL" id="MBF6354226.1"/>
    </source>
</evidence>
<protein>
    <recommendedName>
        <fullName evidence="3">PE domain-containing protein</fullName>
    </recommendedName>
</protein>
<organism evidence="1 2">
    <name type="scientific">Nocardia higoensis</name>
    <dbReference type="NCBI Taxonomy" id="228599"/>
    <lineage>
        <taxon>Bacteria</taxon>
        <taxon>Bacillati</taxon>
        <taxon>Actinomycetota</taxon>
        <taxon>Actinomycetes</taxon>
        <taxon>Mycobacteriales</taxon>
        <taxon>Nocardiaceae</taxon>
        <taxon>Nocardia</taxon>
    </lineage>
</organism>
<proteinExistence type="predicted"/>
<comment type="caution">
    <text evidence="1">The sequence shown here is derived from an EMBL/GenBank/DDBJ whole genome shotgun (WGS) entry which is preliminary data.</text>
</comment>
<evidence type="ECO:0008006" key="3">
    <source>
        <dbReference type="Google" id="ProtNLM"/>
    </source>
</evidence>
<gene>
    <name evidence="1" type="ORF">IU449_06670</name>
</gene>
<accession>A0ABS0D6X5</accession>
<keyword evidence="2" id="KW-1185">Reference proteome</keyword>
<reference evidence="1 2" key="1">
    <citation type="submission" date="2020-10" db="EMBL/GenBank/DDBJ databases">
        <title>Identification of Nocardia species via Next-generation sequencing and recognition of intraspecies genetic diversity.</title>
        <authorList>
            <person name="Li P."/>
            <person name="Li P."/>
            <person name="Lu B."/>
        </authorList>
    </citation>
    <scope>NUCLEOTIDE SEQUENCE [LARGE SCALE GENOMIC DNA]</scope>
    <source>
        <strain evidence="1 2">BJ06-0143</strain>
    </source>
</reference>
<dbReference type="Proteomes" id="UP000707731">
    <property type="component" value="Unassembled WGS sequence"/>
</dbReference>
<sequence>MSESDPSALVLNVDPHALAELDRACGELAAALTDAQDRAAALGALTTWGLGENDPALRTAQALVSIFREKASGGPRNAHSVLGEYLASAEELRALFATVATALPQVDEEFAQQVGQLGS</sequence>
<dbReference type="EMBL" id="JADLQN010000001">
    <property type="protein sequence ID" value="MBF6354226.1"/>
    <property type="molecule type" value="Genomic_DNA"/>
</dbReference>
<evidence type="ECO:0000313" key="2">
    <source>
        <dbReference type="Proteomes" id="UP000707731"/>
    </source>
</evidence>